<keyword evidence="3" id="KW-1185">Reference proteome</keyword>
<gene>
    <name evidence="2" type="ORF">BTR14_14325</name>
</gene>
<dbReference type="EMBL" id="MSPX01000012">
    <property type="protein sequence ID" value="OQP85649.1"/>
    <property type="molecule type" value="Genomic_DNA"/>
</dbReference>
<evidence type="ECO:0000313" key="3">
    <source>
        <dbReference type="Proteomes" id="UP000192652"/>
    </source>
</evidence>
<proteinExistence type="predicted"/>
<sequence length="168" mass="17473">MAINLLKTCAQMSVVLSIAFGAALATPANAGADGGLGPVDGIPGCGGGTDPSPDGNFYVPGSLQKCNPGKADRQKLASVEFLEHCLKRTGSDFGTADLLQRLDDFRETLRGDERAELDHALQRSSDGGIAQCGDADESMASCENGAYLRALTITGLLPRFVSGICPQR</sequence>
<feature type="signal peptide" evidence="1">
    <location>
        <begin position="1"/>
        <end position="30"/>
    </location>
</feature>
<evidence type="ECO:0000256" key="1">
    <source>
        <dbReference type="SAM" id="SignalP"/>
    </source>
</evidence>
<evidence type="ECO:0008006" key="4">
    <source>
        <dbReference type="Google" id="ProtNLM"/>
    </source>
</evidence>
<protein>
    <recommendedName>
        <fullName evidence="4">Secreted protein</fullName>
    </recommendedName>
</protein>
<reference evidence="2 3" key="1">
    <citation type="journal article" date="2017" name="Antonie Van Leeuwenhoek">
        <title>Rhizobium rhizosphaerae sp. nov., a novel species isolated from rice rhizosphere.</title>
        <authorList>
            <person name="Zhao J.J."/>
            <person name="Zhang J."/>
            <person name="Zhang R.J."/>
            <person name="Zhang C.W."/>
            <person name="Yin H.Q."/>
            <person name="Zhang X.X."/>
        </authorList>
    </citation>
    <scope>NUCLEOTIDE SEQUENCE [LARGE SCALE GENOMIC DNA]</scope>
    <source>
        <strain evidence="2 3">RD15</strain>
    </source>
</reference>
<feature type="chain" id="PRO_5046050877" description="Secreted protein" evidence="1">
    <location>
        <begin position="31"/>
        <end position="168"/>
    </location>
</feature>
<organism evidence="2 3">
    <name type="scientific">Xaviernesmea rhizosphaerae</name>
    <dbReference type="NCBI Taxonomy" id="1672749"/>
    <lineage>
        <taxon>Bacteria</taxon>
        <taxon>Pseudomonadati</taxon>
        <taxon>Pseudomonadota</taxon>
        <taxon>Alphaproteobacteria</taxon>
        <taxon>Hyphomicrobiales</taxon>
        <taxon>Rhizobiaceae</taxon>
        <taxon>Rhizobium/Agrobacterium group</taxon>
        <taxon>Xaviernesmea</taxon>
    </lineage>
</organism>
<accession>A0ABX3PB10</accession>
<keyword evidence="1" id="KW-0732">Signal</keyword>
<dbReference type="RefSeq" id="WP_081176671.1">
    <property type="nucleotide sequence ID" value="NZ_MSPX01000012.1"/>
</dbReference>
<comment type="caution">
    <text evidence="2">The sequence shown here is derived from an EMBL/GenBank/DDBJ whole genome shotgun (WGS) entry which is preliminary data.</text>
</comment>
<evidence type="ECO:0000313" key="2">
    <source>
        <dbReference type="EMBL" id="OQP85649.1"/>
    </source>
</evidence>
<dbReference type="Proteomes" id="UP000192652">
    <property type="component" value="Unassembled WGS sequence"/>
</dbReference>
<name>A0ABX3PB10_9HYPH</name>